<dbReference type="EMBL" id="BRXS01000002">
    <property type="protein sequence ID" value="GLC24450.1"/>
    <property type="molecule type" value="Genomic_DNA"/>
</dbReference>
<evidence type="ECO:0000313" key="3">
    <source>
        <dbReference type="EMBL" id="GLC24450.1"/>
    </source>
</evidence>
<dbReference type="SUPFAM" id="SSF54427">
    <property type="entry name" value="NTF2-like"/>
    <property type="match status" value="1"/>
</dbReference>
<dbReference type="Proteomes" id="UP001161325">
    <property type="component" value="Unassembled WGS sequence"/>
</dbReference>
<comment type="caution">
    <text evidence="3">The sequence shown here is derived from an EMBL/GenBank/DDBJ whole genome shotgun (WGS) entry which is preliminary data.</text>
</comment>
<accession>A0AA37QDS9</accession>
<feature type="compositionally biased region" description="Low complexity" evidence="1">
    <location>
        <begin position="1"/>
        <end position="16"/>
    </location>
</feature>
<reference evidence="3" key="1">
    <citation type="submission" date="2022-08" db="EMBL/GenBank/DDBJ databases">
        <title>Draft genome sequencing of Roseisolibacter agri AW1220.</title>
        <authorList>
            <person name="Tobiishi Y."/>
            <person name="Tonouchi A."/>
        </authorList>
    </citation>
    <scope>NUCLEOTIDE SEQUENCE</scope>
    <source>
        <strain evidence="3">AW1220</strain>
    </source>
</reference>
<feature type="domain" description="SnoaL-like" evidence="2">
    <location>
        <begin position="32"/>
        <end position="139"/>
    </location>
</feature>
<sequence length="157" mass="17693">MSAPISNPLSSSTPSSYDATSDRDVEANTRIVQQAIAHFQRGDIPALLDTMTDDIEWHIPVVEHAAYTGPRHGRAAAAQFFEELAVHQTPRRFEPRQYIAQGDEVVVLGHYAWDVIPTGRQWEGEYAHVFTIRDGRIARFREYMDTGRAAAAFRPEP</sequence>
<dbReference type="InterPro" id="IPR037401">
    <property type="entry name" value="SnoaL-like"/>
</dbReference>
<organism evidence="3 4">
    <name type="scientific">Roseisolibacter agri</name>
    <dbReference type="NCBI Taxonomy" id="2014610"/>
    <lineage>
        <taxon>Bacteria</taxon>
        <taxon>Pseudomonadati</taxon>
        <taxon>Gemmatimonadota</taxon>
        <taxon>Gemmatimonadia</taxon>
        <taxon>Gemmatimonadales</taxon>
        <taxon>Gemmatimonadaceae</taxon>
        <taxon>Roseisolibacter</taxon>
    </lineage>
</organism>
<gene>
    <name evidence="3" type="ORF">rosag_09630</name>
</gene>
<dbReference type="PANTHER" id="PTHR41252:SF1">
    <property type="entry name" value="BLR2505 PROTEIN"/>
    <property type="match status" value="1"/>
</dbReference>
<evidence type="ECO:0000313" key="4">
    <source>
        <dbReference type="Proteomes" id="UP001161325"/>
    </source>
</evidence>
<evidence type="ECO:0000259" key="2">
    <source>
        <dbReference type="Pfam" id="PF12680"/>
    </source>
</evidence>
<protein>
    <recommendedName>
        <fullName evidence="2">SnoaL-like domain-containing protein</fullName>
    </recommendedName>
</protein>
<dbReference type="RefSeq" id="WP_284348899.1">
    <property type="nucleotide sequence ID" value="NZ_BRXS01000002.1"/>
</dbReference>
<dbReference type="PANTHER" id="PTHR41252">
    <property type="entry name" value="BLR2505 PROTEIN"/>
    <property type="match status" value="1"/>
</dbReference>
<keyword evidence="4" id="KW-1185">Reference proteome</keyword>
<dbReference type="AlphaFoldDB" id="A0AA37QDS9"/>
<feature type="region of interest" description="Disordered" evidence="1">
    <location>
        <begin position="1"/>
        <end position="23"/>
    </location>
</feature>
<dbReference type="Pfam" id="PF12680">
    <property type="entry name" value="SnoaL_2"/>
    <property type="match status" value="1"/>
</dbReference>
<dbReference type="InterPro" id="IPR032710">
    <property type="entry name" value="NTF2-like_dom_sf"/>
</dbReference>
<dbReference type="Gene3D" id="3.10.450.50">
    <property type="match status" value="1"/>
</dbReference>
<proteinExistence type="predicted"/>
<evidence type="ECO:0000256" key="1">
    <source>
        <dbReference type="SAM" id="MobiDB-lite"/>
    </source>
</evidence>
<name>A0AA37QDS9_9BACT</name>